<evidence type="ECO:0000256" key="15">
    <source>
        <dbReference type="PROSITE-ProRule" id="PRU00042"/>
    </source>
</evidence>
<evidence type="ECO:0000256" key="7">
    <source>
        <dbReference type="ARBA" id="ARBA00022617"/>
    </source>
</evidence>
<dbReference type="PANTHER" id="PTHR13182:SF8">
    <property type="entry name" value="CYTOPLASMIC 60S SUBUNIT BIOGENESIS FACTOR ZNF622"/>
    <property type="match status" value="1"/>
</dbReference>
<dbReference type="InterPro" id="IPR036236">
    <property type="entry name" value="Znf_C2H2_sf"/>
</dbReference>
<dbReference type="Pfam" id="PF00034">
    <property type="entry name" value="Cytochrom_C"/>
    <property type="match status" value="1"/>
</dbReference>
<evidence type="ECO:0000256" key="16">
    <source>
        <dbReference type="PROSITE-ProRule" id="PRU00433"/>
    </source>
</evidence>
<feature type="domain" description="C2H2-type" evidence="18">
    <location>
        <begin position="68"/>
        <end position="92"/>
    </location>
</feature>
<dbReference type="Pfam" id="PF12171">
    <property type="entry name" value="zf-C2H2_jaz"/>
    <property type="match status" value="1"/>
</dbReference>
<feature type="compositionally biased region" description="Basic residues" evidence="17">
    <location>
        <begin position="101"/>
        <end position="111"/>
    </location>
</feature>
<sequence length="471" mass="53451">MATLTCLSCNVGFEDISLGRLHYKTDWHRYNLKRKVANLAPVTLEKFQERQQQHEKQEQDTTAVQETCFCKPCNKSFSTTNALENHIQSKKHKEVLSGTLKPKKGSKKPKIHNNSQTAPVNSIIETSDVGTDIQVDEEDSDTESCDSFSDTFGLEQCLFCSFISSSLEDNVKHMTSHHGFFIPDAEFISDLEGLIIYLGEKVGDGHLCLWCNEKGKRFHSTKDAQRHMIDKGHCKMLHEGDVIYEYADFYDYTSSYPDAGNSATDPDEAVDVEELETDGYSLTLPSGATIGHRSLMRYYKQNLIPHIHEPTKKILPKMLAHYKALGWTGSTSTQVESRVKDLQYMQRLRSQYHMQFRHSYNRKTTITMGDTEKGKKIFVQKCAQCHTVEAGGKHKTGPNLHGLIGRKTGQSPGFSYTAANKSKGITWDKDTLFEYLENPKKYIPGTKMVFAGLKKKEERLDLIAYLEEATK</sequence>
<dbReference type="GO" id="GO:0008270">
    <property type="term" value="F:zinc ion binding"/>
    <property type="evidence" value="ECO:0007669"/>
    <property type="project" value="UniProtKB-KW"/>
</dbReference>
<dbReference type="GO" id="GO:0020037">
    <property type="term" value="F:heme binding"/>
    <property type="evidence" value="ECO:0007669"/>
    <property type="project" value="InterPro"/>
</dbReference>
<evidence type="ECO:0000256" key="9">
    <source>
        <dbReference type="ARBA" id="ARBA00022737"/>
    </source>
</evidence>
<dbReference type="PRINTS" id="PR00604">
    <property type="entry name" value="CYTCHRMECIAB"/>
</dbReference>
<comment type="similarity">
    <text evidence="14">Belongs to the REI1 family.</text>
</comment>
<keyword evidence="13 16" id="KW-0408">Iron</keyword>
<comment type="caution">
    <text evidence="20">The sequence shown here is derived from an EMBL/GenBank/DDBJ whole genome shotgun (WGS) entry which is preliminary data.</text>
</comment>
<dbReference type="Proteomes" id="UP001233172">
    <property type="component" value="Unassembled WGS sequence"/>
</dbReference>
<keyword evidence="8 16" id="KW-0479">Metal-binding</keyword>
<dbReference type="PROSITE" id="PS00028">
    <property type="entry name" value="ZINC_FINGER_C2H2_1"/>
    <property type="match status" value="1"/>
</dbReference>
<dbReference type="PROSITE" id="PS51007">
    <property type="entry name" value="CYTC"/>
    <property type="match status" value="1"/>
</dbReference>
<keyword evidence="21" id="KW-1185">Reference proteome</keyword>
<evidence type="ECO:0000313" key="20">
    <source>
        <dbReference type="EMBL" id="KAK0055324.1"/>
    </source>
</evidence>
<evidence type="ECO:0000256" key="5">
    <source>
        <dbReference type="ARBA" id="ARBA00022490"/>
    </source>
</evidence>
<dbReference type="GO" id="GO:0003676">
    <property type="term" value="F:nucleic acid binding"/>
    <property type="evidence" value="ECO:0007669"/>
    <property type="project" value="InterPro"/>
</dbReference>
<keyword evidence="6" id="KW-0690">Ribosome biogenesis</keyword>
<evidence type="ECO:0000256" key="14">
    <source>
        <dbReference type="ARBA" id="ARBA00034126"/>
    </source>
</evidence>
<dbReference type="GO" id="GO:0005758">
    <property type="term" value="C:mitochondrial intermembrane space"/>
    <property type="evidence" value="ECO:0007669"/>
    <property type="project" value="UniProtKB-SubCell"/>
</dbReference>
<protein>
    <submittedName>
        <fullName evidence="20">Zinc finger protein 622-like isoform X1</fullName>
    </submittedName>
</protein>
<evidence type="ECO:0000259" key="18">
    <source>
        <dbReference type="PROSITE" id="PS50157"/>
    </source>
</evidence>
<evidence type="ECO:0000256" key="4">
    <source>
        <dbReference type="ARBA" id="ARBA00022448"/>
    </source>
</evidence>
<keyword evidence="12" id="KW-0249">Electron transport</keyword>
<evidence type="ECO:0000256" key="11">
    <source>
        <dbReference type="ARBA" id="ARBA00022833"/>
    </source>
</evidence>
<dbReference type="GO" id="GO:0042273">
    <property type="term" value="P:ribosomal large subunit biogenesis"/>
    <property type="evidence" value="ECO:0007669"/>
    <property type="project" value="TreeGrafter"/>
</dbReference>
<feature type="domain" description="Cytochrome c" evidence="19">
    <location>
        <begin position="369"/>
        <end position="470"/>
    </location>
</feature>
<evidence type="ECO:0000313" key="21">
    <source>
        <dbReference type="Proteomes" id="UP001233172"/>
    </source>
</evidence>
<keyword evidence="7 16" id="KW-0349">Heme</keyword>
<reference evidence="20" key="2">
    <citation type="submission" date="2023-04" db="EMBL/GenBank/DDBJ databases">
        <authorList>
            <person name="Bu L."/>
            <person name="Lu L."/>
            <person name="Laidemitt M.R."/>
            <person name="Zhang S.M."/>
            <person name="Mutuku M."/>
            <person name="Mkoji G."/>
            <person name="Steinauer M."/>
            <person name="Loker E.S."/>
        </authorList>
    </citation>
    <scope>NUCLEOTIDE SEQUENCE</scope>
    <source>
        <strain evidence="20">KasaAsao</strain>
        <tissue evidence="20">Whole Snail</tissue>
    </source>
</reference>
<proteinExistence type="inferred from homology"/>
<keyword evidence="4" id="KW-0813">Transport</keyword>
<reference evidence="20" key="1">
    <citation type="journal article" date="2023" name="PLoS Negl. Trop. Dis.">
        <title>A genome sequence for Biomphalaria pfeifferi, the major vector snail for the human-infecting parasite Schistosoma mansoni.</title>
        <authorList>
            <person name="Bu L."/>
            <person name="Lu L."/>
            <person name="Laidemitt M.R."/>
            <person name="Zhang S.M."/>
            <person name="Mutuku M."/>
            <person name="Mkoji G."/>
            <person name="Steinauer M."/>
            <person name="Loker E.S."/>
        </authorList>
    </citation>
    <scope>NUCLEOTIDE SEQUENCE</scope>
    <source>
        <strain evidence="20">KasaAsao</strain>
    </source>
</reference>
<dbReference type="FunFam" id="1.10.760.10:FF:000001">
    <property type="entry name" value="Cytochrome c iso-1"/>
    <property type="match status" value="1"/>
</dbReference>
<dbReference type="EMBL" id="JASAOG010000071">
    <property type="protein sequence ID" value="KAK0055324.1"/>
    <property type="molecule type" value="Genomic_DNA"/>
</dbReference>
<evidence type="ECO:0000256" key="12">
    <source>
        <dbReference type="ARBA" id="ARBA00022982"/>
    </source>
</evidence>
<accession>A0AAD8F9T4</accession>
<dbReference type="InterPro" id="IPR003604">
    <property type="entry name" value="Matrin/U1-like-C_Znf_C2H2"/>
</dbReference>
<dbReference type="InterPro" id="IPR022755">
    <property type="entry name" value="Znf_C2H2_jaz"/>
</dbReference>
<keyword evidence="10 15" id="KW-0863">Zinc-finger</keyword>
<evidence type="ECO:0000256" key="2">
    <source>
        <dbReference type="ARBA" id="ARBA00004569"/>
    </source>
</evidence>
<dbReference type="Gene3D" id="3.30.160.60">
    <property type="entry name" value="Classic Zinc Finger"/>
    <property type="match status" value="1"/>
</dbReference>
<keyword evidence="11" id="KW-0862">Zinc</keyword>
<dbReference type="PANTHER" id="PTHR13182">
    <property type="entry name" value="ZINC FINGER PROTEIN 622"/>
    <property type="match status" value="1"/>
</dbReference>
<name>A0AAD8F9T4_BIOPF</name>
<dbReference type="InterPro" id="IPR040025">
    <property type="entry name" value="Znf622/Rei1/Reh1"/>
</dbReference>
<dbReference type="SUPFAM" id="SSF57667">
    <property type="entry name" value="beta-beta-alpha zinc fingers"/>
    <property type="match status" value="1"/>
</dbReference>
<dbReference type="SUPFAM" id="SSF46626">
    <property type="entry name" value="Cytochrome c"/>
    <property type="match status" value="1"/>
</dbReference>
<dbReference type="InterPro" id="IPR009056">
    <property type="entry name" value="Cyt_c-like_dom"/>
</dbReference>
<evidence type="ECO:0000256" key="13">
    <source>
        <dbReference type="ARBA" id="ARBA00023004"/>
    </source>
</evidence>
<dbReference type="InterPro" id="IPR036909">
    <property type="entry name" value="Cyt_c-like_dom_sf"/>
</dbReference>
<evidence type="ECO:0000256" key="6">
    <source>
        <dbReference type="ARBA" id="ARBA00022517"/>
    </source>
</evidence>
<dbReference type="InterPro" id="IPR041661">
    <property type="entry name" value="ZN622/Rei1/Reh1_Znf-C2H2"/>
</dbReference>
<dbReference type="InterPro" id="IPR002327">
    <property type="entry name" value="Cyt_c_1A/1B"/>
</dbReference>
<dbReference type="SMART" id="SM00451">
    <property type="entry name" value="ZnF_U1"/>
    <property type="match status" value="2"/>
</dbReference>
<evidence type="ECO:0000259" key="19">
    <source>
        <dbReference type="PROSITE" id="PS51007"/>
    </source>
</evidence>
<gene>
    <name evidence="20" type="ORF">Bpfe_015338</name>
</gene>
<dbReference type="GO" id="GO:0009055">
    <property type="term" value="F:electron transfer activity"/>
    <property type="evidence" value="ECO:0007669"/>
    <property type="project" value="InterPro"/>
</dbReference>
<dbReference type="Gene3D" id="1.10.760.10">
    <property type="entry name" value="Cytochrome c-like domain"/>
    <property type="match status" value="1"/>
</dbReference>
<keyword evidence="9" id="KW-0677">Repeat</keyword>
<feature type="region of interest" description="Disordered" evidence="17">
    <location>
        <begin position="93"/>
        <end position="121"/>
    </location>
</feature>
<dbReference type="SMART" id="SM00355">
    <property type="entry name" value="ZnF_C2H2"/>
    <property type="match status" value="3"/>
</dbReference>
<evidence type="ECO:0000256" key="17">
    <source>
        <dbReference type="SAM" id="MobiDB-lite"/>
    </source>
</evidence>
<comment type="subcellular location">
    <subcellularLocation>
        <location evidence="1">Cytoplasm</location>
    </subcellularLocation>
    <subcellularLocation>
        <location evidence="2">Mitochondrion intermembrane space</location>
    </subcellularLocation>
</comment>
<dbReference type="GO" id="GO:0030687">
    <property type="term" value="C:preribosome, large subunit precursor"/>
    <property type="evidence" value="ECO:0007669"/>
    <property type="project" value="TreeGrafter"/>
</dbReference>
<feature type="compositionally biased region" description="Polar residues" evidence="17">
    <location>
        <begin position="112"/>
        <end position="121"/>
    </location>
</feature>
<evidence type="ECO:0000256" key="3">
    <source>
        <dbReference type="ARBA" id="ARBA00006488"/>
    </source>
</evidence>
<evidence type="ECO:0000256" key="1">
    <source>
        <dbReference type="ARBA" id="ARBA00004496"/>
    </source>
</evidence>
<evidence type="ECO:0000256" key="10">
    <source>
        <dbReference type="ARBA" id="ARBA00022771"/>
    </source>
</evidence>
<dbReference type="Pfam" id="PF12756">
    <property type="entry name" value="zf-C2H2_2"/>
    <property type="match status" value="1"/>
</dbReference>
<keyword evidence="5" id="KW-0963">Cytoplasm</keyword>
<dbReference type="PROSITE" id="PS50157">
    <property type="entry name" value="ZINC_FINGER_C2H2_2"/>
    <property type="match status" value="1"/>
</dbReference>
<dbReference type="AlphaFoldDB" id="A0AAD8F9T4"/>
<evidence type="ECO:0000256" key="8">
    <source>
        <dbReference type="ARBA" id="ARBA00022723"/>
    </source>
</evidence>
<organism evidence="20 21">
    <name type="scientific">Biomphalaria pfeifferi</name>
    <name type="common">Bloodfluke planorb</name>
    <name type="synonym">Freshwater snail</name>
    <dbReference type="NCBI Taxonomy" id="112525"/>
    <lineage>
        <taxon>Eukaryota</taxon>
        <taxon>Metazoa</taxon>
        <taxon>Spiralia</taxon>
        <taxon>Lophotrochozoa</taxon>
        <taxon>Mollusca</taxon>
        <taxon>Gastropoda</taxon>
        <taxon>Heterobranchia</taxon>
        <taxon>Euthyneura</taxon>
        <taxon>Panpulmonata</taxon>
        <taxon>Hygrophila</taxon>
        <taxon>Lymnaeoidea</taxon>
        <taxon>Planorbidae</taxon>
        <taxon>Biomphalaria</taxon>
    </lineage>
</organism>
<dbReference type="InterPro" id="IPR013087">
    <property type="entry name" value="Znf_C2H2_type"/>
</dbReference>
<comment type="similarity">
    <text evidence="3">Belongs to the cytochrome c family.</text>
</comment>